<feature type="compositionally biased region" description="Low complexity" evidence="5">
    <location>
        <begin position="73"/>
        <end position="114"/>
    </location>
</feature>
<feature type="region of interest" description="Disordered" evidence="5">
    <location>
        <begin position="151"/>
        <end position="205"/>
    </location>
</feature>
<feature type="region of interest" description="Disordered" evidence="5">
    <location>
        <begin position="1"/>
        <end position="114"/>
    </location>
</feature>
<comment type="subcellular location">
    <subcellularLocation>
        <location evidence="1">Cytoplasm</location>
    </subcellularLocation>
</comment>
<evidence type="ECO:0000256" key="1">
    <source>
        <dbReference type="ARBA" id="ARBA00004496"/>
    </source>
</evidence>
<sequence length="641" mass="71008">MSNIKSFNGVNNTSTNSSNNNNNNNSKLPTTTSQINYLKSQHLTSTHHQRSTSSPPISTPAPLQPPPLLPIGVVNNNNNSNNNSNNNNNNVNASTSGSTTPSTTPTSPLSPINSITNFASNNPLKSSYEQLRDTLVDYEFDGEVIIKDVSEEDVLFGEEDTESYDESYEDDEDEGNGVVPDDSSSTNSSIIEEEEEELKSPSTGRAYSYTIASAKPEVELSNSPSNNNNNSGSAINRSSIILSRHERSESTIIHPDIKPPTININTVGSASGSGAQVVARVTSTGSLKSPSKQKDSSNATGSLKSNEKATQFKETISSEYKKMLDNPEEFRAQKLKQRKSKFFTKEDIANFHPSSGTQMKSKFYKQFIEEKLSAIHDNVEKYKSDLIKNYSIELTTTRSSGPISFNNLTVKPAAQLKPKEVTKDRKIQRNRSYSQPIDMSTAPKTPMGMTLEAVISRENNRDATNRKIPLLVTKCIDFLWVDKALDTEGLFRVGGNQSEVETLMKSLLQHGFDIPADCCVHVVSSTLKKFLRQLSVPVFTFKYHNDFIKTQKLNDNEKSGAIKQLVLGLPEYNQCLIKELMRFLVDVTKHSSSNMMHAHNLGLMFGPSLMKSPEENVLSIMLDSSSQVITHILENYNQIFD</sequence>
<keyword evidence="3" id="KW-0963">Cytoplasm</keyword>
<dbReference type="Proteomes" id="UP000001396">
    <property type="component" value="Unassembled WGS sequence"/>
</dbReference>
<accession>D3AYP9</accession>
<dbReference type="InParanoid" id="D3AYP9"/>
<evidence type="ECO:0000313" key="8">
    <source>
        <dbReference type="Proteomes" id="UP000001396"/>
    </source>
</evidence>
<protein>
    <submittedName>
        <fullName evidence="7">RhoGAP domain-containing protein</fullName>
    </submittedName>
</protein>
<dbReference type="SMART" id="SM00324">
    <property type="entry name" value="RhoGAP"/>
    <property type="match status" value="1"/>
</dbReference>
<dbReference type="PANTHER" id="PTHR23176:SF8">
    <property type="entry name" value="RHO GTPASE-ACTIVATING PROTEIN GACH"/>
    <property type="match status" value="1"/>
</dbReference>
<feature type="compositionally biased region" description="Pro residues" evidence="5">
    <location>
        <begin position="57"/>
        <end position="69"/>
    </location>
</feature>
<dbReference type="InterPro" id="IPR050729">
    <property type="entry name" value="Rho-GAP"/>
</dbReference>
<feature type="compositionally biased region" description="Polar residues" evidence="5">
    <location>
        <begin position="27"/>
        <end position="44"/>
    </location>
</feature>
<organism evidence="7 8">
    <name type="scientific">Heterostelium pallidum (strain ATCC 26659 / Pp 5 / PN500)</name>
    <name type="common">Cellular slime mold</name>
    <name type="synonym">Polysphondylium pallidum</name>
    <dbReference type="NCBI Taxonomy" id="670386"/>
    <lineage>
        <taxon>Eukaryota</taxon>
        <taxon>Amoebozoa</taxon>
        <taxon>Evosea</taxon>
        <taxon>Eumycetozoa</taxon>
        <taxon>Dictyostelia</taxon>
        <taxon>Acytosteliales</taxon>
        <taxon>Acytosteliaceae</taxon>
        <taxon>Heterostelium</taxon>
    </lineage>
</organism>
<evidence type="ECO:0000256" key="4">
    <source>
        <dbReference type="ARBA" id="ARBA00037092"/>
    </source>
</evidence>
<dbReference type="PROSITE" id="PS50238">
    <property type="entry name" value="RHOGAP"/>
    <property type="match status" value="1"/>
</dbReference>
<evidence type="ECO:0000313" key="7">
    <source>
        <dbReference type="EMBL" id="EFA86076.1"/>
    </source>
</evidence>
<feature type="compositionally biased region" description="Acidic residues" evidence="5">
    <location>
        <begin position="151"/>
        <end position="175"/>
    </location>
</feature>
<dbReference type="AlphaFoldDB" id="D3AYP9"/>
<dbReference type="PANTHER" id="PTHR23176">
    <property type="entry name" value="RHO/RAC/CDC GTPASE-ACTIVATING PROTEIN"/>
    <property type="match status" value="1"/>
</dbReference>
<evidence type="ECO:0000256" key="3">
    <source>
        <dbReference type="ARBA" id="ARBA00022490"/>
    </source>
</evidence>
<name>D3AYP9_HETP5</name>
<dbReference type="OMA" id="TERIHAM"/>
<dbReference type="GO" id="GO:0005737">
    <property type="term" value="C:cytoplasm"/>
    <property type="evidence" value="ECO:0007669"/>
    <property type="project" value="UniProtKB-SubCell"/>
</dbReference>
<feature type="domain" description="Rho-GAP" evidence="6">
    <location>
        <begin position="449"/>
        <end position="640"/>
    </location>
</feature>
<keyword evidence="2" id="KW-0343">GTPase activation</keyword>
<dbReference type="SUPFAM" id="SSF48350">
    <property type="entry name" value="GTPase activation domain, GAP"/>
    <property type="match status" value="1"/>
</dbReference>
<dbReference type="Pfam" id="PF00620">
    <property type="entry name" value="RhoGAP"/>
    <property type="match status" value="1"/>
</dbReference>
<feature type="compositionally biased region" description="Polar residues" evidence="5">
    <location>
        <begin position="282"/>
        <end position="304"/>
    </location>
</feature>
<dbReference type="Gene3D" id="1.10.555.10">
    <property type="entry name" value="Rho GTPase activation protein"/>
    <property type="match status" value="1"/>
</dbReference>
<evidence type="ECO:0000256" key="2">
    <source>
        <dbReference type="ARBA" id="ARBA00022468"/>
    </source>
</evidence>
<dbReference type="GO" id="GO:0005096">
    <property type="term" value="F:GTPase activator activity"/>
    <property type="evidence" value="ECO:0007669"/>
    <property type="project" value="UniProtKB-KW"/>
</dbReference>
<dbReference type="InterPro" id="IPR008936">
    <property type="entry name" value="Rho_GTPase_activation_prot"/>
</dbReference>
<feature type="region of interest" description="Disordered" evidence="5">
    <location>
        <begin position="282"/>
        <end position="311"/>
    </location>
</feature>
<dbReference type="EMBL" id="ADBJ01000004">
    <property type="protein sequence ID" value="EFA86076.1"/>
    <property type="molecule type" value="Genomic_DNA"/>
</dbReference>
<dbReference type="InterPro" id="IPR000198">
    <property type="entry name" value="RhoGAP_dom"/>
</dbReference>
<feature type="compositionally biased region" description="Polar residues" evidence="5">
    <location>
        <begin position="1"/>
        <end position="10"/>
    </location>
</feature>
<dbReference type="CDD" id="cd00159">
    <property type="entry name" value="RhoGAP"/>
    <property type="match status" value="1"/>
</dbReference>
<evidence type="ECO:0000259" key="6">
    <source>
        <dbReference type="PROSITE" id="PS50238"/>
    </source>
</evidence>
<dbReference type="GO" id="GO:0007165">
    <property type="term" value="P:signal transduction"/>
    <property type="evidence" value="ECO:0007669"/>
    <property type="project" value="InterPro"/>
</dbReference>
<proteinExistence type="predicted"/>
<dbReference type="RefSeq" id="XP_020438182.1">
    <property type="nucleotide sequence ID" value="XM_020572324.1"/>
</dbReference>
<keyword evidence="8" id="KW-1185">Reference proteome</keyword>
<gene>
    <name evidence="7" type="primary">gacH</name>
    <name evidence="7" type="ORF">PPL_01313</name>
</gene>
<evidence type="ECO:0000256" key="5">
    <source>
        <dbReference type="SAM" id="MobiDB-lite"/>
    </source>
</evidence>
<dbReference type="FunCoup" id="D3AYP9">
    <property type="interactions" value="29"/>
</dbReference>
<comment type="caution">
    <text evidence="7">The sequence shown here is derived from an EMBL/GenBank/DDBJ whole genome shotgun (WGS) entry which is preliminary data.</text>
</comment>
<comment type="function">
    <text evidence="4">Rho GTPase-activating protein involved in the signal transduction pathway.</text>
</comment>
<reference evidence="7 8" key="1">
    <citation type="journal article" date="2011" name="Genome Res.">
        <title>Phylogeny-wide analysis of social amoeba genomes highlights ancient origins for complex intercellular communication.</title>
        <authorList>
            <person name="Heidel A.J."/>
            <person name="Lawal H.M."/>
            <person name="Felder M."/>
            <person name="Schilde C."/>
            <person name="Helps N.R."/>
            <person name="Tunggal B."/>
            <person name="Rivero F."/>
            <person name="John U."/>
            <person name="Schleicher M."/>
            <person name="Eichinger L."/>
            <person name="Platzer M."/>
            <person name="Noegel A.A."/>
            <person name="Schaap P."/>
            <person name="Gloeckner G."/>
        </authorList>
    </citation>
    <scope>NUCLEOTIDE SEQUENCE [LARGE SCALE GENOMIC DNA]</scope>
    <source>
        <strain evidence="8">ATCC 26659 / Pp 5 / PN500</strain>
    </source>
</reference>
<dbReference type="GeneID" id="31356843"/>
<feature type="compositionally biased region" description="Low complexity" evidence="5">
    <location>
        <begin position="11"/>
        <end position="26"/>
    </location>
</feature>